<dbReference type="PROSITE" id="PS51068">
    <property type="entry name" value="FPG_CAT"/>
    <property type="match status" value="1"/>
</dbReference>
<dbReference type="GO" id="GO:0008270">
    <property type="term" value="F:zinc ion binding"/>
    <property type="evidence" value="ECO:0007669"/>
    <property type="project" value="UniProtKB-UniRule"/>
</dbReference>
<comment type="function">
    <text evidence="15">Involved in base excision repair of DNA damaged by oxidation or by mutagenic agents. Acts as DNA glycosylase that recognizes and removes damaged bases. Has a preference for oxidized purines, such as 7,8-dihydro-8-oxoguanine (8-oxoG). Has AP (apurinic/apyrimidinic) lyase activity and introduces nicks in the DNA strand. Cleaves the DNA backbone by beta-delta elimination to generate a single-strand break at the site of the removed base with both 3'- and 5'-phosphates.</text>
</comment>
<evidence type="ECO:0000256" key="3">
    <source>
        <dbReference type="ARBA" id="ARBA00011245"/>
    </source>
</evidence>
<evidence type="ECO:0000256" key="10">
    <source>
        <dbReference type="ARBA" id="ARBA00023204"/>
    </source>
</evidence>
<dbReference type="InterPro" id="IPR010979">
    <property type="entry name" value="Ribosomal_uS13-like_H2TH"/>
</dbReference>
<dbReference type="InterPro" id="IPR035937">
    <property type="entry name" value="FPG_N"/>
</dbReference>
<keyword evidence="7 15" id="KW-0378">Hydrolase</keyword>
<dbReference type="InterPro" id="IPR010663">
    <property type="entry name" value="Znf_FPG/IleRS"/>
</dbReference>
<feature type="domain" description="Formamidopyrimidine-DNA glycosylase catalytic" evidence="17">
    <location>
        <begin position="2"/>
        <end position="113"/>
    </location>
</feature>
<feature type="binding site" evidence="15">
    <location>
        <position position="152"/>
    </location>
    <ligand>
        <name>DNA</name>
        <dbReference type="ChEBI" id="CHEBI:16991"/>
    </ligand>
</feature>
<comment type="subunit">
    <text evidence="3 15">Monomer.</text>
</comment>
<dbReference type="Gene3D" id="3.20.190.10">
    <property type="entry name" value="MutM-like, N-terminal"/>
    <property type="match status" value="1"/>
</dbReference>
<keyword evidence="10 15" id="KW-0234">DNA repair</keyword>
<dbReference type="NCBIfam" id="TIGR00577">
    <property type="entry name" value="fpg"/>
    <property type="match status" value="1"/>
</dbReference>
<dbReference type="STRING" id="857087.Metme_3013"/>
<keyword evidence="4 15" id="KW-0479">Metal-binding</keyword>
<dbReference type="AlphaFoldDB" id="G0A2N8"/>
<sequence length="271" mass="30011">MPELPEVETSRRGITPHVLGKTFKDVIIRQPQLRWPVPEGLNSILPGLHLDKIERRGKYLLLATKAGTLILHLGMSGNLRISDSGQPVLKHDHADFIFTDGTILRFNDQRRFGAILWTSESVEQHALLAALGPEPLSEAFNAEFLLKRCQNRRIPIKSLIMDSHIVVGVGNIYASESLFLAGLHPTRPAEDIDLADCQRLCDAIKTVLLWAIEQGGTTLRDFVNAQGKPGYFQQSLSVYGRAGQACSQCAEPIQQVKIGQRASYFCGNCQS</sequence>
<dbReference type="SUPFAM" id="SSF57716">
    <property type="entry name" value="Glucocorticoid receptor-like (DNA-binding domain)"/>
    <property type="match status" value="1"/>
</dbReference>
<evidence type="ECO:0000256" key="5">
    <source>
        <dbReference type="ARBA" id="ARBA00022763"/>
    </source>
</evidence>
<evidence type="ECO:0000256" key="4">
    <source>
        <dbReference type="ARBA" id="ARBA00022723"/>
    </source>
</evidence>
<feature type="domain" description="FPG-type" evidence="16">
    <location>
        <begin position="237"/>
        <end position="271"/>
    </location>
</feature>
<dbReference type="EC" id="3.2.2.23" evidence="15"/>
<dbReference type="HAMAP" id="MF_00103">
    <property type="entry name" value="Fapy_DNA_glycosyl"/>
    <property type="match status" value="1"/>
</dbReference>
<organism evidence="18 19">
    <name type="scientific">Methylomonas methanica (strain DSM 25384 / MC09)</name>
    <dbReference type="NCBI Taxonomy" id="857087"/>
    <lineage>
        <taxon>Bacteria</taxon>
        <taxon>Pseudomonadati</taxon>
        <taxon>Pseudomonadota</taxon>
        <taxon>Gammaproteobacteria</taxon>
        <taxon>Methylococcales</taxon>
        <taxon>Methylococcaceae</taxon>
        <taxon>Methylomonas</taxon>
    </lineage>
</organism>
<keyword evidence="6 15" id="KW-0863">Zinc-finger</keyword>
<evidence type="ECO:0000256" key="6">
    <source>
        <dbReference type="ARBA" id="ARBA00022771"/>
    </source>
</evidence>
<name>G0A2N8_METMM</name>
<dbReference type="OrthoDB" id="9800855at2"/>
<protein>
    <recommendedName>
        <fullName evidence="15">Formamidopyrimidine-DNA glycosylase</fullName>
        <shortName evidence="15">Fapy-DNA glycosylase</shortName>
        <ecNumber evidence="15">3.2.2.23</ecNumber>
    </recommendedName>
    <alternativeName>
        <fullName evidence="15">DNA-(apurinic or apyrimidinic site) lyase MutM</fullName>
        <shortName evidence="15">AP lyase MutM</shortName>
        <ecNumber evidence="15">4.2.99.18</ecNumber>
    </alternativeName>
</protein>
<evidence type="ECO:0000313" key="19">
    <source>
        <dbReference type="Proteomes" id="UP000008888"/>
    </source>
</evidence>
<dbReference type="PROSITE" id="PS01242">
    <property type="entry name" value="ZF_FPG_1"/>
    <property type="match status" value="1"/>
</dbReference>
<feature type="binding site" evidence="15">
    <location>
        <position position="110"/>
    </location>
    <ligand>
        <name>DNA</name>
        <dbReference type="ChEBI" id="CHEBI:16991"/>
    </ligand>
</feature>
<dbReference type="Proteomes" id="UP000008888">
    <property type="component" value="Chromosome"/>
</dbReference>
<dbReference type="CDD" id="cd08966">
    <property type="entry name" value="EcFpg-like_N"/>
    <property type="match status" value="1"/>
</dbReference>
<gene>
    <name evidence="15" type="primary">mutM</name>
    <name evidence="15" type="synonym">fpg</name>
    <name evidence="18" type="ordered locus">Metme_3013</name>
</gene>
<reference key="2">
    <citation type="submission" date="2011-05" db="EMBL/GenBank/DDBJ databases">
        <title>Complete genome sequence of the aerobic marine methanotroph Methylomonas methanica MC09.</title>
        <authorList>
            <person name="Boden R."/>
            <person name="Cunliffe M."/>
            <person name="Scanlan J."/>
            <person name="Moussard H."/>
            <person name="Kits K.D."/>
            <person name="Klotz M."/>
            <person name="Jetten M."/>
            <person name="Vuilleumier S."/>
            <person name="Han J."/>
            <person name="Peters L."/>
            <person name="Mikhailova N."/>
            <person name="Teshima H."/>
            <person name="Tapia R."/>
            <person name="Kyrpides N."/>
            <person name="Ivanova N."/>
            <person name="Pagani I."/>
            <person name="Cheng J.-F."/>
            <person name="Goodwin L."/>
            <person name="Han C."/>
            <person name="Hauser L."/>
            <person name="Land M."/>
            <person name="Lapidus A."/>
            <person name="Lucas S."/>
            <person name="Pitluck S."/>
            <person name="Woyke T."/>
            <person name="Stein L.Y."/>
            <person name="Murrell C."/>
        </authorList>
    </citation>
    <scope>NUCLEOTIDE SEQUENCE</scope>
    <source>
        <strain>MC09</strain>
    </source>
</reference>
<dbReference type="InterPro" id="IPR000214">
    <property type="entry name" value="Znf_DNA_glyclase/AP_lyase"/>
</dbReference>
<evidence type="ECO:0000259" key="16">
    <source>
        <dbReference type="PROSITE" id="PS51066"/>
    </source>
</evidence>
<evidence type="ECO:0000256" key="1">
    <source>
        <dbReference type="ARBA" id="ARBA00001668"/>
    </source>
</evidence>
<dbReference type="HOGENOM" id="CLU_038423_1_1_6"/>
<dbReference type="InterPro" id="IPR020629">
    <property type="entry name" value="FPG_Glyclase"/>
</dbReference>
<evidence type="ECO:0000256" key="8">
    <source>
        <dbReference type="ARBA" id="ARBA00022833"/>
    </source>
</evidence>
<dbReference type="PROSITE" id="PS51066">
    <property type="entry name" value="ZF_FPG_2"/>
    <property type="match status" value="1"/>
</dbReference>
<keyword evidence="5 15" id="KW-0227">DNA damage</keyword>
<dbReference type="NCBIfam" id="NF002211">
    <property type="entry name" value="PRK01103.1"/>
    <property type="match status" value="1"/>
</dbReference>
<comment type="catalytic activity">
    <reaction evidence="14 15">
        <text>2'-deoxyribonucleotide-(2'-deoxyribose 5'-phosphate)-2'-deoxyribonucleotide-DNA = a 3'-end 2'-deoxyribonucleotide-(2,3-dehydro-2,3-deoxyribose 5'-phosphate)-DNA + a 5'-end 5'-phospho-2'-deoxyribonucleoside-DNA + H(+)</text>
        <dbReference type="Rhea" id="RHEA:66592"/>
        <dbReference type="Rhea" id="RHEA-COMP:13180"/>
        <dbReference type="Rhea" id="RHEA-COMP:16897"/>
        <dbReference type="Rhea" id="RHEA-COMP:17067"/>
        <dbReference type="ChEBI" id="CHEBI:15378"/>
        <dbReference type="ChEBI" id="CHEBI:136412"/>
        <dbReference type="ChEBI" id="CHEBI:157695"/>
        <dbReference type="ChEBI" id="CHEBI:167181"/>
        <dbReference type="EC" id="4.2.99.18"/>
    </reaction>
</comment>
<keyword evidence="8 15" id="KW-0862">Zinc</keyword>
<dbReference type="InterPro" id="IPR012319">
    <property type="entry name" value="FPG_cat"/>
</dbReference>
<dbReference type="Pfam" id="PF06827">
    <property type="entry name" value="zf-FPG_IleRS"/>
    <property type="match status" value="1"/>
</dbReference>
<evidence type="ECO:0000256" key="9">
    <source>
        <dbReference type="ARBA" id="ARBA00023125"/>
    </source>
</evidence>
<keyword evidence="9 15" id="KW-0238">DNA-binding</keyword>
<evidence type="ECO:0000256" key="15">
    <source>
        <dbReference type="HAMAP-Rule" id="MF_00103"/>
    </source>
</evidence>
<dbReference type="EC" id="4.2.99.18" evidence="15"/>
<dbReference type="Gene3D" id="1.10.8.50">
    <property type="match status" value="1"/>
</dbReference>
<feature type="active site" description="Proton donor" evidence="15">
    <location>
        <position position="3"/>
    </location>
</feature>
<evidence type="ECO:0000259" key="17">
    <source>
        <dbReference type="PROSITE" id="PS51068"/>
    </source>
</evidence>
<dbReference type="SUPFAM" id="SSF81624">
    <property type="entry name" value="N-terminal domain of MutM-like DNA repair proteins"/>
    <property type="match status" value="1"/>
</dbReference>
<evidence type="ECO:0000256" key="11">
    <source>
        <dbReference type="ARBA" id="ARBA00023239"/>
    </source>
</evidence>
<dbReference type="GO" id="GO:0006284">
    <property type="term" value="P:base-excision repair"/>
    <property type="evidence" value="ECO:0007669"/>
    <property type="project" value="InterPro"/>
</dbReference>
<proteinExistence type="inferred from homology"/>
<reference evidence="18 19" key="1">
    <citation type="journal article" date="2011" name="J. Bacteriol.">
        <title>Complete Genome Sequence of the Aerobic Marine Methanotroph Methylomonas methanica MC09.</title>
        <authorList>
            <person name="Boden R."/>
            <person name="Cunliffe M."/>
            <person name="Scanlan J."/>
            <person name="Moussard H."/>
            <person name="Kits K.D."/>
            <person name="Klotz M.G."/>
            <person name="Jetten M.S."/>
            <person name="Vuilleumier S."/>
            <person name="Han J."/>
            <person name="Peters L."/>
            <person name="Mikhailova N."/>
            <person name="Teshima H."/>
            <person name="Tapia R."/>
            <person name="Kyrpides N."/>
            <person name="Ivanova N."/>
            <person name="Pagani I."/>
            <person name="Cheng J.F."/>
            <person name="Goodwin L."/>
            <person name="Han C."/>
            <person name="Hauser L."/>
            <person name="Land M.L."/>
            <person name="Lapidus A."/>
            <person name="Lucas S."/>
            <person name="Pitluck S."/>
            <person name="Woyke T."/>
            <person name="Stein L."/>
            <person name="Murrell J.C."/>
        </authorList>
    </citation>
    <scope>NUCLEOTIDE SEQUENCE [LARGE SCALE GENOMIC DNA]</scope>
    <source>
        <strain evidence="18 19">MC09</strain>
    </source>
</reference>
<evidence type="ECO:0000256" key="12">
    <source>
        <dbReference type="ARBA" id="ARBA00023268"/>
    </source>
</evidence>
<keyword evidence="11 15" id="KW-0456">Lyase</keyword>
<evidence type="ECO:0000256" key="2">
    <source>
        <dbReference type="ARBA" id="ARBA00009409"/>
    </source>
</evidence>
<comment type="similarity">
    <text evidence="2 15">Belongs to the FPG family.</text>
</comment>
<evidence type="ECO:0000256" key="13">
    <source>
        <dbReference type="ARBA" id="ARBA00023295"/>
    </source>
</evidence>
<keyword evidence="12 15" id="KW-0511">Multifunctional enzyme</keyword>
<dbReference type="InterPro" id="IPR015887">
    <property type="entry name" value="DNA_glyclase_Znf_dom_DNA_BS"/>
</dbReference>
<feature type="active site" description="Schiff-base intermediate with DNA" evidence="15">
    <location>
        <position position="2"/>
    </location>
</feature>
<dbReference type="GO" id="GO:0003684">
    <property type="term" value="F:damaged DNA binding"/>
    <property type="evidence" value="ECO:0007669"/>
    <property type="project" value="InterPro"/>
</dbReference>
<dbReference type="EMBL" id="CP002738">
    <property type="protein sequence ID" value="AEG01391.1"/>
    <property type="molecule type" value="Genomic_DNA"/>
</dbReference>
<dbReference type="RefSeq" id="WP_013819620.1">
    <property type="nucleotide sequence ID" value="NC_015572.1"/>
</dbReference>
<dbReference type="GO" id="GO:0140078">
    <property type="term" value="F:class I DNA-(apurinic or apyrimidinic site) endonuclease activity"/>
    <property type="evidence" value="ECO:0007669"/>
    <property type="project" value="UniProtKB-EC"/>
</dbReference>
<keyword evidence="19" id="KW-1185">Reference proteome</keyword>
<dbReference type="Pfam" id="PF06831">
    <property type="entry name" value="H2TH"/>
    <property type="match status" value="1"/>
</dbReference>
<keyword evidence="13 15" id="KW-0326">Glycosidase</keyword>
<accession>G0A2N8</accession>
<evidence type="ECO:0000313" key="18">
    <source>
        <dbReference type="EMBL" id="AEG01391.1"/>
    </source>
</evidence>
<dbReference type="PANTHER" id="PTHR22993">
    <property type="entry name" value="FORMAMIDOPYRIMIDINE-DNA GLYCOSYLASE"/>
    <property type="match status" value="1"/>
</dbReference>
<comment type="cofactor">
    <cofactor evidence="15">
        <name>Zn(2+)</name>
        <dbReference type="ChEBI" id="CHEBI:29105"/>
    </cofactor>
    <text evidence="15">Binds 1 zinc ion per subunit.</text>
</comment>
<evidence type="ECO:0000256" key="7">
    <source>
        <dbReference type="ARBA" id="ARBA00022801"/>
    </source>
</evidence>
<dbReference type="PANTHER" id="PTHR22993:SF9">
    <property type="entry name" value="FORMAMIDOPYRIMIDINE-DNA GLYCOSYLASE"/>
    <property type="match status" value="1"/>
</dbReference>
<dbReference type="KEGG" id="mmt:Metme_3013"/>
<comment type="catalytic activity">
    <reaction evidence="1 15">
        <text>Hydrolysis of DNA containing ring-opened 7-methylguanine residues, releasing 2,6-diamino-4-hydroxy-5-(N-methyl)formamidopyrimidine.</text>
        <dbReference type="EC" id="3.2.2.23"/>
    </reaction>
</comment>
<dbReference type="GO" id="GO:0034039">
    <property type="term" value="F:8-oxo-7,8-dihydroguanine DNA N-glycosylase activity"/>
    <property type="evidence" value="ECO:0007669"/>
    <property type="project" value="TreeGrafter"/>
</dbReference>
<feature type="active site" description="Proton donor; for beta-elimination activity" evidence="15">
    <location>
        <position position="58"/>
    </location>
</feature>
<dbReference type="SUPFAM" id="SSF46946">
    <property type="entry name" value="S13-like H2TH domain"/>
    <property type="match status" value="1"/>
</dbReference>
<dbReference type="Pfam" id="PF01149">
    <property type="entry name" value="Fapy_DNA_glyco"/>
    <property type="match status" value="1"/>
</dbReference>
<dbReference type="FunFam" id="3.20.190.10:FF:000001">
    <property type="entry name" value="Formamidopyrimidine-DNA glycosylase"/>
    <property type="match status" value="1"/>
</dbReference>
<feature type="binding site" evidence="15">
    <location>
        <position position="91"/>
    </location>
    <ligand>
        <name>DNA</name>
        <dbReference type="ChEBI" id="CHEBI:16991"/>
    </ligand>
</feature>
<feature type="active site" description="Proton donor; for delta-elimination activity" evidence="15">
    <location>
        <position position="261"/>
    </location>
</feature>
<dbReference type="SMART" id="SM01232">
    <property type="entry name" value="H2TH"/>
    <property type="match status" value="1"/>
</dbReference>
<dbReference type="InterPro" id="IPR015886">
    <property type="entry name" value="H2TH_FPG"/>
</dbReference>
<reference evidence="19" key="3">
    <citation type="submission" date="2011-05" db="EMBL/GenBank/DDBJ databases">
        <title>Complete sequence of Methylomonas methanica MC09.</title>
        <authorList>
            <consortium name="US DOE Joint Genome Institute"/>
            <person name="Lucas S."/>
            <person name="Han J."/>
            <person name="Lapidus A."/>
            <person name="Cheng J.-F."/>
            <person name="Goodwin L."/>
            <person name="Pitluck S."/>
            <person name="Peters L."/>
            <person name="Mikhailova N."/>
            <person name="Teshima H."/>
            <person name="Han C."/>
            <person name="Tapia R."/>
            <person name="Land M."/>
            <person name="Hauser L."/>
            <person name="Kyrpides N."/>
            <person name="Ivanova N."/>
            <person name="Pagani I."/>
            <person name="Stein L."/>
            <person name="Woyke T."/>
        </authorList>
    </citation>
    <scope>NUCLEOTIDE SEQUENCE [LARGE SCALE GENOMIC DNA]</scope>
    <source>
        <strain evidence="19">MC09</strain>
    </source>
</reference>
<dbReference type="eggNOG" id="COG0266">
    <property type="taxonomic scope" value="Bacteria"/>
</dbReference>
<dbReference type="FunFam" id="1.10.8.50:FF:000003">
    <property type="entry name" value="Formamidopyrimidine-DNA glycosylase"/>
    <property type="match status" value="1"/>
</dbReference>
<dbReference type="SMART" id="SM00898">
    <property type="entry name" value="Fapy_DNA_glyco"/>
    <property type="match status" value="1"/>
</dbReference>
<evidence type="ECO:0000256" key="14">
    <source>
        <dbReference type="ARBA" id="ARBA00044632"/>
    </source>
</evidence>